<reference evidence="1 2" key="1">
    <citation type="submission" date="2019-02" db="EMBL/GenBank/DDBJ databases">
        <title>Deep-cultivation of Planctomycetes and their phenomic and genomic characterization uncovers novel biology.</title>
        <authorList>
            <person name="Wiegand S."/>
            <person name="Jogler M."/>
            <person name="Boedeker C."/>
            <person name="Pinto D."/>
            <person name="Vollmers J."/>
            <person name="Rivas-Marin E."/>
            <person name="Kohn T."/>
            <person name="Peeters S.H."/>
            <person name="Heuer A."/>
            <person name="Rast P."/>
            <person name="Oberbeckmann S."/>
            <person name="Bunk B."/>
            <person name="Jeske O."/>
            <person name="Meyerdierks A."/>
            <person name="Storesund J.E."/>
            <person name="Kallscheuer N."/>
            <person name="Luecker S."/>
            <person name="Lage O.M."/>
            <person name="Pohl T."/>
            <person name="Merkel B.J."/>
            <person name="Hornburger P."/>
            <person name="Mueller R.-W."/>
            <person name="Bruemmer F."/>
            <person name="Labrenz M."/>
            <person name="Spormann A.M."/>
            <person name="Op den Camp H."/>
            <person name="Overmann J."/>
            <person name="Amann R."/>
            <person name="Jetten M.S.M."/>
            <person name="Mascher T."/>
            <person name="Medema M.H."/>
            <person name="Devos D.P."/>
            <person name="Kaster A.-K."/>
            <person name="Ovreas L."/>
            <person name="Rohde M."/>
            <person name="Galperin M.Y."/>
            <person name="Jogler C."/>
        </authorList>
    </citation>
    <scope>NUCLEOTIDE SEQUENCE [LARGE SCALE GENOMIC DNA]</scope>
    <source>
        <strain evidence="1 2">Spa11</strain>
    </source>
</reference>
<dbReference type="Gene3D" id="3.40.50.300">
    <property type="entry name" value="P-loop containing nucleotide triphosphate hydrolases"/>
    <property type="match status" value="1"/>
</dbReference>
<dbReference type="GO" id="GO:0016740">
    <property type="term" value="F:transferase activity"/>
    <property type="evidence" value="ECO:0007669"/>
    <property type="project" value="UniProtKB-KW"/>
</dbReference>
<keyword evidence="2" id="KW-1185">Reference proteome</keyword>
<gene>
    <name evidence="1" type="ORF">Spa11_34930</name>
</gene>
<accession>A0A518KBY8</accession>
<dbReference type="Pfam" id="PF13469">
    <property type="entry name" value="Sulfotransfer_3"/>
    <property type="match status" value="1"/>
</dbReference>
<evidence type="ECO:0000313" key="1">
    <source>
        <dbReference type="EMBL" id="QDV75279.1"/>
    </source>
</evidence>
<dbReference type="InterPro" id="IPR052736">
    <property type="entry name" value="Stf3_sulfotransferase"/>
</dbReference>
<dbReference type="RefSeq" id="WP_145114430.1">
    <property type="nucleotide sequence ID" value="NZ_CP036349.1"/>
</dbReference>
<proteinExistence type="predicted"/>
<dbReference type="PANTHER" id="PTHR36451">
    <property type="entry name" value="PAPS-DEPENDENT SULFOTRANSFERASE STF3"/>
    <property type="match status" value="1"/>
</dbReference>
<name>A0A518KBY8_9BACT</name>
<dbReference type="AlphaFoldDB" id="A0A518KBY8"/>
<dbReference type="EMBL" id="CP036349">
    <property type="protein sequence ID" value="QDV75279.1"/>
    <property type="molecule type" value="Genomic_DNA"/>
</dbReference>
<dbReference type="SUPFAM" id="SSF52540">
    <property type="entry name" value="P-loop containing nucleoside triphosphate hydrolases"/>
    <property type="match status" value="1"/>
</dbReference>
<evidence type="ECO:0000313" key="2">
    <source>
        <dbReference type="Proteomes" id="UP000316426"/>
    </source>
</evidence>
<dbReference type="KEGG" id="bmei:Spa11_34930"/>
<organism evidence="1 2">
    <name type="scientific">Botrimarina mediterranea</name>
    <dbReference type="NCBI Taxonomy" id="2528022"/>
    <lineage>
        <taxon>Bacteria</taxon>
        <taxon>Pseudomonadati</taxon>
        <taxon>Planctomycetota</taxon>
        <taxon>Planctomycetia</taxon>
        <taxon>Pirellulales</taxon>
        <taxon>Lacipirellulaceae</taxon>
        <taxon>Botrimarina</taxon>
    </lineage>
</organism>
<protein>
    <submittedName>
        <fullName evidence="1">Sulfotransferase domain protein</fullName>
    </submittedName>
</protein>
<dbReference type="InterPro" id="IPR027417">
    <property type="entry name" value="P-loop_NTPase"/>
</dbReference>
<keyword evidence="1" id="KW-0808">Transferase</keyword>
<dbReference type="PANTHER" id="PTHR36451:SF1">
    <property type="entry name" value="OMEGA-HYDROXY-BETA-DIHYDROMENAQUINONE-9 SULFOTRANSFERASE STF3"/>
    <property type="match status" value="1"/>
</dbReference>
<dbReference type="Proteomes" id="UP000316426">
    <property type="component" value="Chromosome"/>
</dbReference>
<sequence length="385" mass="44331">MPDATPNKPNKHGYGVDPVHHYGWITPRFWHGMTPGDFWRMVFANRCKVSVRGALTCSTITGVGLFHLGAKLVTDLTMGRKLRLARPSQPPLFVLGHWRSGTTMLHELLIRDPRHVFPTTFECFAPHHFLLTETAITPFISWLLPKKRPMDNVAAGFDRPQEDEFALCSLGLPTPYRSWAFPDHGPVCGDWLTLDNVSDADRKRWGEALRRFVGALSLKRPGRVILKSPPHTARIKTILEHFPDARFVHISRDPLKLFPSTVRLWKSLCDVQTLQPQRAHYDWIEEEVFGNLTRMYEAYDRDRPLIPEGRVVEMRYEDLVADPLSTLRDLYANLDLGAFADAEPGVAAYLAEEKDYKTNRFELPEEVRERINDRWSGYAKRWGYV</sequence>